<dbReference type="EMBL" id="JBHLTP010000004">
    <property type="protein sequence ID" value="MFC0523381.1"/>
    <property type="molecule type" value="Genomic_DNA"/>
</dbReference>
<feature type="transmembrane region" description="Helical" evidence="7">
    <location>
        <begin position="6"/>
        <end position="23"/>
    </location>
</feature>
<feature type="transmembrane region" description="Helical" evidence="7">
    <location>
        <begin position="57"/>
        <end position="76"/>
    </location>
</feature>
<comment type="similarity">
    <text evidence="2">Belongs to the UPF0702 family.</text>
</comment>
<feature type="domain" description="YetF C-terminal" evidence="8">
    <location>
        <begin position="79"/>
        <end position="206"/>
    </location>
</feature>
<proteinExistence type="inferred from homology"/>
<dbReference type="InterPro" id="IPR023090">
    <property type="entry name" value="UPF0702_alpha/beta_dom_sf"/>
</dbReference>
<dbReference type="Proteomes" id="UP001589836">
    <property type="component" value="Unassembled WGS sequence"/>
</dbReference>
<dbReference type="InterPro" id="IPR007353">
    <property type="entry name" value="DUF421"/>
</dbReference>
<evidence type="ECO:0000259" key="8">
    <source>
        <dbReference type="Pfam" id="PF04239"/>
    </source>
</evidence>
<evidence type="ECO:0000256" key="4">
    <source>
        <dbReference type="ARBA" id="ARBA00022692"/>
    </source>
</evidence>
<dbReference type="PANTHER" id="PTHR34582:SF5">
    <property type="entry name" value="UPF0702 TRANSMEMBRANE PROTEIN YETF"/>
    <property type="match status" value="1"/>
</dbReference>
<organism evidence="9 10">
    <name type="scientific">Pontibacillus salicampi</name>
    <dbReference type="NCBI Taxonomy" id="1449801"/>
    <lineage>
        <taxon>Bacteria</taxon>
        <taxon>Bacillati</taxon>
        <taxon>Bacillota</taxon>
        <taxon>Bacilli</taxon>
        <taxon>Bacillales</taxon>
        <taxon>Bacillaceae</taxon>
        <taxon>Pontibacillus</taxon>
    </lineage>
</organism>
<evidence type="ECO:0000313" key="10">
    <source>
        <dbReference type="Proteomes" id="UP001589836"/>
    </source>
</evidence>
<dbReference type="Pfam" id="PF04239">
    <property type="entry name" value="DUF421"/>
    <property type="match status" value="1"/>
</dbReference>
<protein>
    <submittedName>
        <fullName evidence="9">DUF421 domain-containing protein</fullName>
    </submittedName>
</protein>
<name>A0ABV6LLX7_9BACI</name>
<evidence type="ECO:0000256" key="5">
    <source>
        <dbReference type="ARBA" id="ARBA00022989"/>
    </source>
</evidence>
<comment type="subcellular location">
    <subcellularLocation>
        <location evidence="1">Cell membrane</location>
        <topology evidence="1">Multi-pass membrane protein</topology>
    </subcellularLocation>
</comment>
<sequence>MLTFLPPLLIIFVLYILVVRLLGKSALAQLTPHDFAALFFLAYVAFQPISIDTYLQSFIGLIGIGLTHYLISKLMLKDGVKHWIIGQPTVLIRHGEILPDNLRKSRFSLVELLSVLRTSGHPRVASIEYAFLEPNGDVSVIPKPQYTPLTPADMGMEPPYEGIPLSMVVEGKIQKRNLLLIGKEEQWLTEALLRKGYRDVTEIFFAYCLDKEESLEVIPYQQRDPEH</sequence>
<evidence type="ECO:0000313" key="9">
    <source>
        <dbReference type="EMBL" id="MFC0523381.1"/>
    </source>
</evidence>
<evidence type="ECO:0000256" key="6">
    <source>
        <dbReference type="ARBA" id="ARBA00023136"/>
    </source>
</evidence>
<keyword evidence="10" id="KW-1185">Reference proteome</keyword>
<dbReference type="RefSeq" id="WP_377346112.1">
    <property type="nucleotide sequence ID" value="NZ_JBHLTP010000004.1"/>
</dbReference>
<dbReference type="PANTHER" id="PTHR34582">
    <property type="entry name" value="UPF0702 TRANSMEMBRANE PROTEIN YCAP"/>
    <property type="match status" value="1"/>
</dbReference>
<keyword evidence="3" id="KW-1003">Cell membrane</keyword>
<evidence type="ECO:0000256" key="2">
    <source>
        <dbReference type="ARBA" id="ARBA00006448"/>
    </source>
</evidence>
<gene>
    <name evidence="9" type="ORF">ACFFGV_07265</name>
</gene>
<dbReference type="Gene3D" id="3.30.240.20">
    <property type="entry name" value="bsu07140 like domains"/>
    <property type="match status" value="2"/>
</dbReference>
<evidence type="ECO:0000256" key="7">
    <source>
        <dbReference type="SAM" id="Phobius"/>
    </source>
</evidence>
<keyword evidence="4 7" id="KW-0812">Transmembrane</keyword>
<accession>A0ABV6LLX7</accession>
<evidence type="ECO:0000256" key="3">
    <source>
        <dbReference type="ARBA" id="ARBA00022475"/>
    </source>
</evidence>
<reference evidence="9 10" key="1">
    <citation type="submission" date="2024-09" db="EMBL/GenBank/DDBJ databases">
        <authorList>
            <person name="Sun Q."/>
            <person name="Mori K."/>
        </authorList>
    </citation>
    <scope>NUCLEOTIDE SEQUENCE [LARGE SCALE GENOMIC DNA]</scope>
    <source>
        <strain evidence="9 10">NCAIM B.02529</strain>
    </source>
</reference>
<comment type="caution">
    <text evidence="9">The sequence shown here is derived from an EMBL/GenBank/DDBJ whole genome shotgun (WGS) entry which is preliminary data.</text>
</comment>
<keyword evidence="6 7" id="KW-0472">Membrane</keyword>
<evidence type="ECO:0000256" key="1">
    <source>
        <dbReference type="ARBA" id="ARBA00004651"/>
    </source>
</evidence>
<keyword evidence="5 7" id="KW-1133">Transmembrane helix</keyword>
<feature type="transmembrane region" description="Helical" evidence="7">
    <location>
        <begin position="35"/>
        <end position="51"/>
    </location>
</feature>